<proteinExistence type="predicted"/>
<organism evidence="1 2">
    <name type="scientific">Cladophialophora carrionii</name>
    <dbReference type="NCBI Taxonomy" id="86049"/>
    <lineage>
        <taxon>Eukaryota</taxon>
        <taxon>Fungi</taxon>
        <taxon>Dikarya</taxon>
        <taxon>Ascomycota</taxon>
        <taxon>Pezizomycotina</taxon>
        <taxon>Eurotiomycetes</taxon>
        <taxon>Chaetothyriomycetidae</taxon>
        <taxon>Chaetothyriales</taxon>
        <taxon>Herpotrichiellaceae</taxon>
        <taxon>Cladophialophora</taxon>
    </lineage>
</organism>
<sequence>MAYVRNSKELKMVLVHESLETMRQLQRPRGCVGSLHAAHVSVLPSWVRIIDAGTDPVAHMRAAFSQVLLWV</sequence>
<dbReference type="EMBL" id="LGRB01000010">
    <property type="protein sequence ID" value="OCT50753.1"/>
    <property type="molecule type" value="Genomic_DNA"/>
</dbReference>
<gene>
    <name evidence="1" type="ORF">CLCR_07855</name>
</gene>
<protein>
    <submittedName>
        <fullName evidence="1">Uncharacterized protein</fullName>
    </submittedName>
</protein>
<keyword evidence="2" id="KW-1185">Reference proteome</keyword>
<evidence type="ECO:0000313" key="2">
    <source>
        <dbReference type="Proteomes" id="UP000094526"/>
    </source>
</evidence>
<dbReference type="AlphaFoldDB" id="A0A1C1CQK0"/>
<reference evidence="2" key="1">
    <citation type="submission" date="2015-07" db="EMBL/GenBank/DDBJ databases">
        <authorList>
            <person name="Teixeira M.M."/>
            <person name="Souza R.C."/>
            <person name="Almeida L.G."/>
            <person name="Vicente V.A."/>
            <person name="de Hoog S."/>
            <person name="Bocca A.L."/>
            <person name="de Almeida S.R."/>
            <person name="Vasconcelos A.T."/>
            <person name="Felipe M.S."/>
        </authorList>
    </citation>
    <scope>NUCLEOTIDE SEQUENCE [LARGE SCALE GENOMIC DNA]</scope>
    <source>
        <strain evidence="2">KSF</strain>
    </source>
</reference>
<accession>A0A1C1CQK0</accession>
<dbReference type="VEuPathDB" id="FungiDB:CLCR_07855"/>
<comment type="caution">
    <text evidence="1">The sequence shown here is derived from an EMBL/GenBank/DDBJ whole genome shotgun (WGS) entry which is preliminary data.</text>
</comment>
<name>A0A1C1CQK0_9EURO</name>
<dbReference type="Proteomes" id="UP000094526">
    <property type="component" value="Unassembled WGS sequence"/>
</dbReference>
<evidence type="ECO:0000313" key="1">
    <source>
        <dbReference type="EMBL" id="OCT50753.1"/>
    </source>
</evidence>